<evidence type="ECO:0000256" key="9">
    <source>
        <dbReference type="ARBA" id="ARBA00023180"/>
    </source>
</evidence>
<dbReference type="Pfam" id="PF07562">
    <property type="entry name" value="NCD3G"/>
    <property type="match status" value="1"/>
</dbReference>
<dbReference type="GO" id="GO:0005886">
    <property type="term" value="C:plasma membrane"/>
    <property type="evidence" value="ECO:0007669"/>
    <property type="project" value="UniProtKB-SubCell"/>
</dbReference>
<evidence type="ECO:0000313" key="14">
    <source>
        <dbReference type="EMBL" id="KAK3102393.1"/>
    </source>
</evidence>
<keyword evidence="8" id="KW-0675">Receptor</keyword>
<dbReference type="Pfam" id="PF00003">
    <property type="entry name" value="7tm_3"/>
    <property type="match status" value="1"/>
</dbReference>
<feature type="region of interest" description="Disordered" evidence="11">
    <location>
        <begin position="684"/>
        <end position="703"/>
    </location>
</feature>
<accession>A0AA89C7A1</accession>
<dbReference type="Gene3D" id="3.40.50.2300">
    <property type="match status" value="1"/>
</dbReference>
<feature type="domain" description="G-protein coupled receptors family 3 profile" evidence="13">
    <location>
        <begin position="208"/>
        <end position="484"/>
    </location>
</feature>
<feature type="compositionally biased region" description="Basic and acidic residues" evidence="11">
    <location>
        <begin position="532"/>
        <end position="547"/>
    </location>
</feature>
<evidence type="ECO:0000256" key="11">
    <source>
        <dbReference type="SAM" id="MobiDB-lite"/>
    </source>
</evidence>
<evidence type="ECO:0000313" key="15">
    <source>
        <dbReference type="Proteomes" id="UP001186944"/>
    </source>
</evidence>
<evidence type="ECO:0000256" key="1">
    <source>
        <dbReference type="ARBA" id="ARBA00004651"/>
    </source>
</evidence>
<feature type="transmembrane region" description="Helical" evidence="12">
    <location>
        <begin position="414"/>
        <end position="434"/>
    </location>
</feature>
<keyword evidence="3 12" id="KW-0812">Transmembrane</keyword>
<comment type="caution">
    <text evidence="14">The sequence shown here is derived from an EMBL/GenBank/DDBJ whole genome shotgun (WGS) entry which is preliminary data.</text>
</comment>
<evidence type="ECO:0000259" key="13">
    <source>
        <dbReference type="PROSITE" id="PS50259"/>
    </source>
</evidence>
<proteinExistence type="predicted"/>
<keyword evidence="9" id="KW-0325">Glycoprotein</keyword>
<evidence type="ECO:0000256" key="3">
    <source>
        <dbReference type="ARBA" id="ARBA00022692"/>
    </source>
</evidence>
<feature type="region of interest" description="Disordered" evidence="11">
    <location>
        <begin position="518"/>
        <end position="562"/>
    </location>
</feature>
<feature type="transmembrane region" description="Helical" evidence="12">
    <location>
        <begin position="208"/>
        <end position="232"/>
    </location>
</feature>
<keyword evidence="10" id="KW-0807">Transducer</keyword>
<feature type="transmembrane region" description="Helical" evidence="12">
    <location>
        <begin position="440"/>
        <end position="462"/>
    </location>
</feature>
<keyword evidence="15" id="KW-1185">Reference proteome</keyword>
<evidence type="ECO:0000256" key="6">
    <source>
        <dbReference type="ARBA" id="ARBA00023040"/>
    </source>
</evidence>
<dbReference type="PRINTS" id="PR00248">
    <property type="entry name" value="GPCRMGR"/>
</dbReference>
<dbReference type="SUPFAM" id="SSF53822">
    <property type="entry name" value="Periplasmic binding protein-like I"/>
    <property type="match status" value="1"/>
</dbReference>
<dbReference type="InterPro" id="IPR011500">
    <property type="entry name" value="GPCR_3_9-Cys_dom"/>
</dbReference>
<feature type="transmembrane region" description="Helical" evidence="12">
    <location>
        <begin position="286"/>
        <end position="304"/>
    </location>
</feature>
<evidence type="ECO:0000256" key="5">
    <source>
        <dbReference type="ARBA" id="ARBA00022989"/>
    </source>
</evidence>
<dbReference type="GO" id="GO:0004930">
    <property type="term" value="F:G protein-coupled receptor activity"/>
    <property type="evidence" value="ECO:0007669"/>
    <property type="project" value="UniProtKB-KW"/>
</dbReference>
<feature type="transmembrane region" description="Helical" evidence="12">
    <location>
        <begin position="325"/>
        <end position="350"/>
    </location>
</feature>
<dbReference type="InterPro" id="IPR017978">
    <property type="entry name" value="GPCR_3_C"/>
</dbReference>
<dbReference type="PROSITE" id="PS50259">
    <property type="entry name" value="G_PROTEIN_RECEP_F3_4"/>
    <property type="match status" value="1"/>
</dbReference>
<dbReference type="Proteomes" id="UP001186944">
    <property type="component" value="Unassembled WGS sequence"/>
</dbReference>
<protein>
    <recommendedName>
        <fullName evidence="13">G-protein coupled receptors family 3 profile domain-containing protein</fullName>
    </recommendedName>
</protein>
<evidence type="ECO:0000256" key="7">
    <source>
        <dbReference type="ARBA" id="ARBA00023136"/>
    </source>
</evidence>
<dbReference type="InterPro" id="IPR000337">
    <property type="entry name" value="GPCR_3"/>
</dbReference>
<dbReference type="InterPro" id="IPR028082">
    <property type="entry name" value="Peripla_BP_I"/>
</dbReference>
<organism evidence="14 15">
    <name type="scientific">Pinctada imbricata</name>
    <name type="common">Atlantic pearl-oyster</name>
    <name type="synonym">Pinctada martensii</name>
    <dbReference type="NCBI Taxonomy" id="66713"/>
    <lineage>
        <taxon>Eukaryota</taxon>
        <taxon>Metazoa</taxon>
        <taxon>Spiralia</taxon>
        <taxon>Lophotrochozoa</taxon>
        <taxon>Mollusca</taxon>
        <taxon>Bivalvia</taxon>
        <taxon>Autobranchia</taxon>
        <taxon>Pteriomorphia</taxon>
        <taxon>Pterioida</taxon>
        <taxon>Pterioidea</taxon>
        <taxon>Pteriidae</taxon>
        <taxon>Pinctada</taxon>
    </lineage>
</organism>
<evidence type="ECO:0000256" key="8">
    <source>
        <dbReference type="ARBA" id="ARBA00023170"/>
    </source>
</evidence>
<dbReference type="Gene3D" id="2.10.50.30">
    <property type="entry name" value="GPCR, family 3, nine cysteines domain"/>
    <property type="match status" value="1"/>
</dbReference>
<dbReference type="PANTHER" id="PTHR24060">
    <property type="entry name" value="METABOTROPIC GLUTAMATE RECEPTOR"/>
    <property type="match status" value="1"/>
</dbReference>
<evidence type="ECO:0000256" key="12">
    <source>
        <dbReference type="SAM" id="Phobius"/>
    </source>
</evidence>
<name>A0AA89C7A1_PINIB</name>
<evidence type="ECO:0000256" key="4">
    <source>
        <dbReference type="ARBA" id="ARBA00022729"/>
    </source>
</evidence>
<feature type="transmembrane region" description="Helical" evidence="12">
    <location>
        <begin position="378"/>
        <end position="399"/>
    </location>
</feature>
<reference evidence="14" key="1">
    <citation type="submission" date="2019-08" db="EMBL/GenBank/DDBJ databases">
        <title>The improved chromosome-level genome for the pearl oyster Pinctada fucata martensii using PacBio sequencing and Hi-C.</title>
        <authorList>
            <person name="Zheng Z."/>
        </authorList>
    </citation>
    <scope>NUCLEOTIDE SEQUENCE</scope>
    <source>
        <strain evidence="14">ZZ-2019</strain>
        <tissue evidence="14">Adductor muscle</tissue>
    </source>
</reference>
<gene>
    <name evidence="14" type="ORF">FSP39_011088</name>
</gene>
<dbReference type="InterPro" id="IPR038550">
    <property type="entry name" value="GPCR_3_9-Cys_sf"/>
</dbReference>
<keyword evidence="2" id="KW-1003">Cell membrane</keyword>
<comment type="subcellular location">
    <subcellularLocation>
        <location evidence="1">Cell membrane</location>
        <topology evidence="1">Multi-pass membrane protein</topology>
    </subcellularLocation>
</comment>
<keyword evidence="4" id="KW-0732">Signal</keyword>
<feature type="region of interest" description="Disordered" evidence="11">
    <location>
        <begin position="479"/>
        <end position="499"/>
    </location>
</feature>
<feature type="transmembrane region" description="Helical" evidence="12">
    <location>
        <begin position="244"/>
        <end position="266"/>
    </location>
</feature>
<dbReference type="AlphaFoldDB" id="A0AA89C7A1"/>
<evidence type="ECO:0000256" key="2">
    <source>
        <dbReference type="ARBA" id="ARBA00022475"/>
    </source>
</evidence>
<keyword evidence="6" id="KW-0297">G-protein coupled receptor</keyword>
<dbReference type="FunFam" id="2.10.50.30:FF:000004">
    <property type="entry name" value="Taste receptor type 1 member 3-like protein"/>
    <property type="match status" value="1"/>
</dbReference>
<feature type="compositionally biased region" description="Polar residues" evidence="11">
    <location>
        <begin position="518"/>
        <end position="531"/>
    </location>
</feature>
<keyword evidence="5 12" id="KW-1133">Transmembrane helix</keyword>
<evidence type="ECO:0000256" key="10">
    <source>
        <dbReference type="ARBA" id="ARBA00023224"/>
    </source>
</evidence>
<dbReference type="InterPro" id="IPR050726">
    <property type="entry name" value="mGluR"/>
</dbReference>
<dbReference type="EMBL" id="VSWD01000005">
    <property type="protein sequence ID" value="KAK3102393.1"/>
    <property type="molecule type" value="Genomic_DNA"/>
</dbReference>
<keyword evidence="7 12" id="KW-0472">Membrane</keyword>
<sequence length="718" mass="81138">MRPNPRLPVNPTPRVPIKEFREKMTLYTIRNSVFLFGQALLDIHRDTCQGADKLCQNMKTILGNGKKVLEYLKNVKDPFNTAFSFENGSDGPPLYSVFQYHMDKDANKYRWTKIGNFTEDEGLTLGNLDQLGVVKYSVCSDDCKSGEIRRRKEDQPCCWDCIACPTNSIVNITNPSLCLSCGQGYMPGRFKNSCEPIPIKYFSFSRPFAMILTSLSGVGIVLCLLVLCVFIVQRETPIVKASSFISSVLLLTSITLSFTTTILIFVNPTSVTCSFIRVLMGLSYTIAYSAIFSKLYMLSSAFSLKGHNFSVKKRASKLVRKDKVLSSHAFLIALFLTFVHLLGLFVWIILEMPVVVSSYPVMDGQVTQIVICNDAVQYSYIMVLLWPFVLMIICVSYACKLRNLPEGFNEKNKITYCTAISILLWIVFVPVYAFSLNNNLRVIMLSLALFIHGTVFLSLLFLPKVYIVVFRKDKNTKETVLGTRSPSPTPLSNLSNSKRRGSNLSYCQYGHRSFSQNGHQLSQQAQQTEIMENSKGDHLQKDNKDVQSAEVSDSDDTVEGTLPFKRNPYKRFLSRESTSSSRVNGDVTMTALKHTLGVNVMDGITNFNSSYGFRPMAKENEYEGKPKLEPKDSNGFEIEEKFQQIKTDIEKIGNGLNSEHHYSNGSINMMNEHLYGVKYHESLRRKPLSRRHSNSSPDLLSKGRLAELQQIRPFKMTS</sequence>